<feature type="transmembrane region" description="Helical" evidence="4">
    <location>
        <begin position="37"/>
        <end position="57"/>
    </location>
</feature>
<keyword evidence="4" id="KW-1133">Transmembrane helix</keyword>
<gene>
    <name evidence="6" type="ORF">DS079_02170</name>
</gene>
<proteinExistence type="predicted"/>
<dbReference type="Gene3D" id="1.20.5.1930">
    <property type="match status" value="1"/>
</dbReference>
<evidence type="ECO:0000256" key="3">
    <source>
        <dbReference type="ARBA" id="ARBA00023012"/>
    </source>
</evidence>
<dbReference type="PANTHER" id="PTHR24421:SF59">
    <property type="entry name" value="OXYGEN SENSOR HISTIDINE KINASE NREB"/>
    <property type="match status" value="1"/>
</dbReference>
<dbReference type="AlphaFoldDB" id="A0A3R8SS75"/>
<feature type="transmembrane region" description="Helical" evidence="4">
    <location>
        <begin position="88"/>
        <end position="112"/>
    </location>
</feature>
<comment type="caution">
    <text evidence="6">The sequence shown here is derived from an EMBL/GenBank/DDBJ whole genome shotgun (WGS) entry which is preliminary data.</text>
</comment>
<evidence type="ECO:0000313" key="7">
    <source>
        <dbReference type="Proteomes" id="UP000274327"/>
    </source>
</evidence>
<dbReference type="GO" id="GO:0000155">
    <property type="term" value="F:phosphorelay sensor kinase activity"/>
    <property type="evidence" value="ECO:0007669"/>
    <property type="project" value="InterPro"/>
</dbReference>
<evidence type="ECO:0000256" key="2">
    <source>
        <dbReference type="ARBA" id="ARBA00022777"/>
    </source>
</evidence>
<protein>
    <submittedName>
        <fullName evidence="6">Two-component sensor histidine kinase</fullName>
    </submittedName>
</protein>
<dbReference type="Proteomes" id="UP000274327">
    <property type="component" value="Unassembled WGS sequence"/>
</dbReference>
<dbReference type="Pfam" id="PF07730">
    <property type="entry name" value="HisKA_3"/>
    <property type="match status" value="1"/>
</dbReference>
<keyword evidence="4" id="KW-0812">Transmembrane</keyword>
<reference evidence="6 7" key="1">
    <citation type="submission" date="2018-07" db="EMBL/GenBank/DDBJ databases">
        <title>Brachybacteriurn paraconglorneratum KCTC 9916.</title>
        <authorList>
            <person name="Li Y."/>
        </authorList>
    </citation>
    <scope>NUCLEOTIDE SEQUENCE [LARGE SCALE GENOMIC DNA]</scope>
    <source>
        <strain evidence="6 7">KCTC 9916</strain>
    </source>
</reference>
<dbReference type="CDD" id="cd16917">
    <property type="entry name" value="HATPase_UhpB-NarQ-NarX-like"/>
    <property type="match status" value="1"/>
</dbReference>
<feature type="transmembrane region" description="Helical" evidence="4">
    <location>
        <begin position="63"/>
        <end position="81"/>
    </location>
</feature>
<evidence type="ECO:0000256" key="4">
    <source>
        <dbReference type="SAM" id="Phobius"/>
    </source>
</evidence>
<keyword evidence="7" id="KW-1185">Reference proteome</keyword>
<sequence length="366" mass="38991">MPWLRTEGWAGAVMLVVAVGVSLPALLGAIESALPRPVWFLLLVAYLLGFGAMGVVGRPWWERASLAVAVLCSWALILSTAGGGLIQVLVVLTAAASVYVVPAPATAVIILLNTGVVAASVQLAHGDTIETLILSSFYLLIQVASAFSTATLLREVRMRTELARAHVELRAAAVLLEQSARTAERLRISRELHDLIGHQLTVLTLSLEAARHLEGEESARQVERADRVARELLGDVRATVGEMRERSTELGAALRGMVEGLPGLDVVIETDPGLRLGESEQIALIRLAQETVTNTLRHAEATRLRIEVSAQDGDIVLLARDDGAGAGELALGNGLRGLRERFEQLGGEITIDPGPGFMVRGRLAGS</sequence>
<dbReference type="GeneID" id="78119837"/>
<dbReference type="RefSeq" id="WP_100199741.1">
    <property type="nucleotide sequence ID" value="NZ_ML133851.1"/>
</dbReference>
<dbReference type="PANTHER" id="PTHR24421">
    <property type="entry name" value="NITRATE/NITRITE SENSOR PROTEIN NARX-RELATED"/>
    <property type="match status" value="1"/>
</dbReference>
<dbReference type="InterPro" id="IPR036890">
    <property type="entry name" value="HATPase_C_sf"/>
</dbReference>
<dbReference type="EMBL" id="QOCI01000001">
    <property type="protein sequence ID" value="RRR20231.1"/>
    <property type="molecule type" value="Genomic_DNA"/>
</dbReference>
<feature type="transmembrane region" description="Helical" evidence="4">
    <location>
        <begin position="132"/>
        <end position="153"/>
    </location>
</feature>
<keyword evidence="3" id="KW-0902">Two-component regulatory system</keyword>
<dbReference type="InterPro" id="IPR011712">
    <property type="entry name" value="Sig_transdc_His_kin_sub3_dim/P"/>
</dbReference>
<evidence type="ECO:0000256" key="1">
    <source>
        <dbReference type="ARBA" id="ARBA00022679"/>
    </source>
</evidence>
<name>A0A3R8SS75_9MICO</name>
<keyword evidence="2 6" id="KW-0418">Kinase</keyword>
<organism evidence="6 7">
    <name type="scientific">Brachybacterium paraconglomeratum</name>
    <dbReference type="NCBI Taxonomy" id="173362"/>
    <lineage>
        <taxon>Bacteria</taxon>
        <taxon>Bacillati</taxon>
        <taxon>Actinomycetota</taxon>
        <taxon>Actinomycetes</taxon>
        <taxon>Micrococcales</taxon>
        <taxon>Dermabacteraceae</taxon>
        <taxon>Brachybacterium</taxon>
    </lineage>
</organism>
<evidence type="ECO:0000259" key="5">
    <source>
        <dbReference type="Pfam" id="PF07730"/>
    </source>
</evidence>
<keyword evidence="4" id="KW-0472">Membrane</keyword>
<dbReference type="GO" id="GO:0046983">
    <property type="term" value="F:protein dimerization activity"/>
    <property type="evidence" value="ECO:0007669"/>
    <property type="project" value="InterPro"/>
</dbReference>
<accession>A0A3R8SS75</accession>
<dbReference type="SUPFAM" id="SSF55874">
    <property type="entry name" value="ATPase domain of HSP90 chaperone/DNA topoisomerase II/histidine kinase"/>
    <property type="match status" value="1"/>
</dbReference>
<evidence type="ECO:0000313" key="6">
    <source>
        <dbReference type="EMBL" id="RRR20231.1"/>
    </source>
</evidence>
<feature type="domain" description="Signal transduction histidine kinase subgroup 3 dimerisation and phosphoacceptor" evidence="5">
    <location>
        <begin position="184"/>
        <end position="246"/>
    </location>
</feature>
<feature type="transmembrane region" description="Helical" evidence="4">
    <location>
        <begin position="12"/>
        <end position="30"/>
    </location>
</feature>
<keyword evidence="1" id="KW-0808">Transferase</keyword>
<dbReference type="InterPro" id="IPR050482">
    <property type="entry name" value="Sensor_HK_TwoCompSys"/>
</dbReference>
<dbReference type="Gene3D" id="3.30.565.10">
    <property type="entry name" value="Histidine kinase-like ATPase, C-terminal domain"/>
    <property type="match status" value="1"/>
</dbReference>
<dbReference type="GO" id="GO:0016020">
    <property type="term" value="C:membrane"/>
    <property type="evidence" value="ECO:0007669"/>
    <property type="project" value="InterPro"/>
</dbReference>